<gene>
    <name evidence="2" type="ordered locus">MT0772.6</name>
</gene>
<dbReference type="EMBL" id="AE000516">
    <property type="protein sequence ID" value="AAK45012.1"/>
    <property type="molecule type" value="Genomic_DNA"/>
</dbReference>
<dbReference type="InterPro" id="IPR002145">
    <property type="entry name" value="CopG"/>
</dbReference>
<sequence>MCIMRTTVSISDEILAAAKRRARERGQSLGAVIEDALRREFAAAHVGGARPTVPVFDGGTGPRRGIDLTSNRALSEVLDEGLELNSRK</sequence>
<reference evidence="2 3" key="1">
    <citation type="journal article" date="2002" name="J. Bacteriol.">
        <title>Whole-genome comparison of Mycobacterium tuberculosis clinical and laboratory strains.</title>
        <authorList>
            <person name="Fleischmann R.D."/>
            <person name="Alland D."/>
            <person name="Eisen J.A."/>
            <person name="Carpenter L."/>
            <person name="White O."/>
            <person name="Peterson J."/>
            <person name="DeBoy R."/>
            <person name="Dodson R."/>
            <person name="Gwinn M."/>
            <person name="Haft D."/>
            <person name="Hickey E."/>
            <person name="Kolonay J.F."/>
            <person name="Nelson W.C."/>
            <person name="Umayam L.A."/>
            <person name="Ermolaeva M."/>
            <person name="Salzberg S.L."/>
            <person name="Delcher A."/>
            <person name="Utterback T."/>
            <person name="Weidman J."/>
            <person name="Khouri H."/>
            <person name="Gill J."/>
            <person name="Mikula A."/>
            <person name="Bishai W."/>
            <person name="Jacobs Jr W.R.Jr."/>
            <person name="Venter J.C."/>
            <person name="Fraser C.M."/>
        </authorList>
    </citation>
    <scope>NUCLEOTIDE SEQUENCE [LARGE SCALE GENOMIC DNA]</scope>
    <source>
        <strain evidence="3">CDC 1551 / Oshkosh</strain>
    </source>
</reference>
<dbReference type="KEGG" id="mtc:MT0772.6"/>
<dbReference type="Pfam" id="PF01402">
    <property type="entry name" value="RHH_1"/>
    <property type="match status" value="1"/>
</dbReference>
<name>Q7D9C5_MYCTO</name>
<evidence type="ECO:0000313" key="3">
    <source>
        <dbReference type="Proteomes" id="UP000001020"/>
    </source>
</evidence>
<dbReference type="HOGENOM" id="CLU_192215_1_0_11"/>
<keyword evidence="3" id="KW-1185">Reference proteome</keyword>
<dbReference type="GO" id="GO:0006355">
    <property type="term" value="P:regulation of DNA-templated transcription"/>
    <property type="evidence" value="ECO:0007669"/>
    <property type="project" value="InterPro"/>
</dbReference>
<protein>
    <recommendedName>
        <fullName evidence="1">Ribbon-helix-helix protein CopG domain-containing protein</fullName>
    </recommendedName>
</protein>
<dbReference type="Proteomes" id="UP000001020">
    <property type="component" value="Chromosome"/>
</dbReference>
<feature type="domain" description="Ribbon-helix-helix protein CopG" evidence="1">
    <location>
        <begin position="4"/>
        <end position="39"/>
    </location>
</feature>
<evidence type="ECO:0000259" key="1">
    <source>
        <dbReference type="Pfam" id="PF01402"/>
    </source>
</evidence>
<accession>Q7D9C5</accession>
<organism evidence="2 3">
    <name type="scientific">Mycobacterium tuberculosis (strain CDC 1551 / Oshkosh)</name>
    <dbReference type="NCBI Taxonomy" id="83331"/>
    <lineage>
        <taxon>Bacteria</taxon>
        <taxon>Bacillati</taxon>
        <taxon>Actinomycetota</taxon>
        <taxon>Actinomycetes</taxon>
        <taxon>Mycobacteriales</taxon>
        <taxon>Mycobacteriaceae</taxon>
        <taxon>Mycobacterium</taxon>
        <taxon>Mycobacterium tuberculosis complex</taxon>
    </lineage>
</organism>
<proteinExistence type="predicted"/>
<dbReference type="AlphaFoldDB" id="Q7D9C5"/>
<evidence type="ECO:0000313" key="2">
    <source>
        <dbReference type="EMBL" id="AAK45012.1"/>
    </source>
</evidence>